<dbReference type="EMBL" id="LR797197">
    <property type="protein sequence ID" value="CAB4193006.1"/>
    <property type="molecule type" value="Genomic_DNA"/>
</dbReference>
<evidence type="ECO:0000256" key="1">
    <source>
        <dbReference type="SAM" id="Phobius"/>
    </source>
</evidence>
<reference evidence="4" key="1">
    <citation type="submission" date="2020-05" db="EMBL/GenBank/DDBJ databases">
        <authorList>
            <person name="Chiriac C."/>
            <person name="Salcher M."/>
            <person name="Ghai R."/>
            <person name="Kavagutti S V."/>
        </authorList>
    </citation>
    <scope>NUCLEOTIDE SEQUENCE</scope>
</reference>
<accession>A0A6J5SSZ3</accession>
<dbReference type="EMBL" id="LR798430">
    <property type="protein sequence ID" value="CAB5231513.1"/>
    <property type="molecule type" value="Genomic_DNA"/>
</dbReference>
<proteinExistence type="predicted"/>
<dbReference type="EMBL" id="LR797450">
    <property type="protein sequence ID" value="CAB4217701.1"/>
    <property type="molecule type" value="Genomic_DNA"/>
</dbReference>
<keyword evidence="1" id="KW-0812">Transmembrane</keyword>
<protein>
    <submittedName>
        <fullName evidence="4">Uncharacterized protein</fullName>
    </submittedName>
</protein>
<evidence type="ECO:0000313" key="4">
    <source>
        <dbReference type="EMBL" id="CAB4217701.1"/>
    </source>
</evidence>
<feature type="transmembrane region" description="Helical" evidence="1">
    <location>
        <begin position="47"/>
        <end position="65"/>
    </location>
</feature>
<organism evidence="4">
    <name type="scientific">uncultured Caudovirales phage</name>
    <dbReference type="NCBI Taxonomy" id="2100421"/>
    <lineage>
        <taxon>Viruses</taxon>
        <taxon>Duplodnaviria</taxon>
        <taxon>Heunggongvirae</taxon>
        <taxon>Uroviricota</taxon>
        <taxon>Caudoviricetes</taxon>
        <taxon>Peduoviridae</taxon>
        <taxon>Maltschvirus</taxon>
        <taxon>Maltschvirus maltsch</taxon>
    </lineage>
</organism>
<evidence type="ECO:0000313" key="5">
    <source>
        <dbReference type="EMBL" id="CAB5231513.1"/>
    </source>
</evidence>
<gene>
    <name evidence="2" type="ORF">UFOVP1127_67</name>
    <name evidence="3" type="ORF">UFOVP1242_7</name>
    <name evidence="4" type="ORF">UFOVP1492_67</name>
    <name evidence="5" type="ORF">UFOVP1580_96</name>
</gene>
<name>A0A6J5SSZ3_9CAUD</name>
<dbReference type="EMBL" id="LR797075">
    <property type="protein sequence ID" value="CAB4185412.1"/>
    <property type="molecule type" value="Genomic_DNA"/>
</dbReference>
<evidence type="ECO:0000313" key="3">
    <source>
        <dbReference type="EMBL" id="CAB4193006.1"/>
    </source>
</evidence>
<keyword evidence="1" id="KW-1133">Transmembrane helix</keyword>
<keyword evidence="1" id="KW-0472">Membrane</keyword>
<sequence length="115" mass="12402">MLSVDLIAEYVHLPYIVLFIAISEALKNEVKALLQFLAAKAVSGATVKTRHAVLLIGFICCIPFIGKVPLILLAVSFGVATSMYELVLANFIEKLKLLTGNGQINTEQKEPDSAG</sequence>
<evidence type="ECO:0000313" key="2">
    <source>
        <dbReference type="EMBL" id="CAB4185412.1"/>
    </source>
</evidence>